<dbReference type="Proteomes" id="UP000249204">
    <property type="component" value="Unassembled WGS sequence"/>
</dbReference>
<organism evidence="2 3">
    <name type="scientific">Paenibacillus silvae</name>
    <dbReference type="NCBI Taxonomy" id="1325358"/>
    <lineage>
        <taxon>Bacteria</taxon>
        <taxon>Bacillati</taxon>
        <taxon>Bacillota</taxon>
        <taxon>Bacilli</taxon>
        <taxon>Bacillales</taxon>
        <taxon>Paenibacillaceae</taxon>
        <taxon>Paenibacillus</taxon>
    </lineage>
</organism>
<dbReference type="SUPFAM" id="SSF53756">
    <property type="entry name" value="UDP-Glycosyltransferase/glycogen phosphorylase"/>
    <property type="match status" value="2"/>
</dbReference>
<dbReference type="GO" id="GO:0047355">
    <property type="term" value="F:CDP-glycerol glycerophosphotransferase activity"/>
    <property type="evidence" value="ECO:0007669"/>
    <property type="project" value="InterPro"/>
</dbReference>
<evidence type="ECO:0000256" key="1">
    <source>
        <dbReference type="PROSITE-ProRule" id="PRU00339"/>
    </source>
</evidence>
<dbReference type="Gene3D" id="3.40.50.2000">
    <property type="entry name" value="Glycogen Phosphorylase B"/>
    <property type="match status" value="1"/>
</dbReference>
<evidence type="ECO:0000313" key="3">
    <source>
        <dbReference type="Proteomes" id="UP000249204"/>
    </source>
</evidence>
<accession>A0A2W6NNY2</accession>
<dbReference type="InterPro" id="IPR011990">
    <property type="entry name" value="TPR-like_helical_dom_sf"/>
</dbReference>
<dbReference type="InterPro" id="IPR019734">
    <property type="entry name" value="TPR_rpt"/>
</dbReference>
<dbReference type="EMBL" id="QKWW01000014">
    <property type="protein sequence ID" value="PZT56958.1"/>
    <property type="molecule type" value="Genomic_DNA"/>
</dbReference>
<dbReference type="Pfam" id="PF04464">
    <property type="entry name" value="Glyphos_transf"/>
    <property type="match status" value="1"/>
</dbReference>
<dbReference type="Gene3D" id="3.40.50.11010">
    <property type="match status" value="1"/>
</dbReference>
<dbReference type="InterPro" id="IPR043148">
    <property type="entry name" value="TagF_C"/>
</dbReference>
<dbReference type="Gene3D" id="1.25.40.10">
    <property type="entry name" value="Tetratricopeptide repeat domain"/>
    <property type="match status" value="1"/>
</dbReference>
<reference evidence="2 3" key="1">
    <citation type="submission" date="2018-06" db="EMBL/GenBank/DDBJ databases">
        <title>Isolation of heavy metals resistant Paenibacillus silvae NC2 from Gold-Copper mine in ZiJin, China.</title>
        <authorList>
            <person name="Xu J."/>
            <person name="Mazhar H.S."/>
            <person name="Rensing C."/>
        </authorList>
    </citation>
    <scope>NUCLEOTIDE SEQUENCE [LARGE SCALE GENOMIC DNA]</scope>
    <source>
        <strain evidence="2 3">NC2</strain>
    </source>
</reference>
<evidence type="ECO:0000313" key="2">
    <source>
        <dbReference type="EMBL" id="PZT56958.1"/>
    </source>
</evidence>
<gene>
    <name evidence="2" type="ORF">DN757_04785</name>
</gene>
<dbReference type="GO" id="GO:0016020">
    <property type="term" value="C:membrane"/>
    <property type="evidence" value="ECO:0007669"/>
    <property type="project" value="InterPro"/>
</dbReference>
<dbReference type="Gene3D" id="3.40.50.12580">
    <property type="match status" value="1"/>
</dbReference>
<name>A0A2W6NNY2_9BACL</name>
<dbReference type="InterPro" id="IPR051612">
    <property type="entry name" value="Teichoic_Acid_Biosynth"/>
</dbReference>
<keyword evidence="1" id="KW-0802">TPR repeat</keyword>
<dbReference type="InterPro" id="IPR007554">
    <property type="entry name" value="Glycerophosphate_synth"/>
</dbReference>
<sequence length="1161" mass="134529">MKYILDQIADYINTDQIQSAYNLIIENEESLIDNAEYWNMRGILCLKVDEYNAAISCLANAIELEDTNGDYYYNYAYALEKIGSFSDAALYYGRAYKFTENEEIRKELSTVYINNTTLNNIFMTAATLKKKKYIILSSNLWRDSYQRTHHIARSLVKLGNDVFYVEKPLSTVIESGSLITREELLLYSLNNIRKIDGVDIYSPIQLLNQNGNKVEENYLELVQFILNSISNDKEEVVIISYLPSHINIVKSLEGSFFHLYDCVDDHSDLKYAFWGNKNDSLLEQELMDRADAITTTATSLFLQRFSIEKRSNTYLSRNAVNEMDFINENFELPDDIANIPTPRIVFTGYVYKRFDEDLFYEVVEANPDKSFVIIGSIQEGMLIRKLPNLFLLGEKKHSELKKYLHHMQVGIVPYIYNSDMDIACDSIKQYEYLACGIPVISSYMPESGMEKIYTYLAHTNDEFNQALEECLSLEVDLNKIKMFLIENSWHERAALICNIASGEITPDTWKNNVLKIGGNLSALSEKYKSPIFDTIYAVYLNIFNSVQFEENMNIIYQSSLKKEKFIEKFYITSMIANRNYSGLKKMISQSVFYKEEIIDEVRFRRIEDSSDCIMSMAYYCVNDINNFKKSITNIKDESDRIIYELYFSQLFDKPINYERMDLIEGKAETPLYKFIKDFYNAKQYVYLVNLSGVNINPVVLDLLRQQQVNIDGYCISLNDNMGSETGNVSIEEIILMKMKGKKVRVLVNYDENYLGHIRLLAEAGIMDCEVIYIARNQLELITIDHQLMQSVKDKEYLKTVIFNKFNAADSNVGALLKYMPSEIKNNYKFRVIHGMDIYNTENVVKIPLWGSVTVSGFATFLYLPKFTFNIDVGHAGIILKSCGLMDKEDKNSGGNPEVFKKADIVCIASHMQKVVFSSFYAIPEDKYRITGLARNDMLLSTNGKNNLEKLLNEDFNSKKVIINMPTFHVFDRIGRIEGNIHLNDSFKIHNFDYEEFDDFLEKNNLVCISKVHHAEEISVTRKNEKRKLKNLFFIDNNMLDSFGLDLYEILNGADVLITDYSTVYNDFLFMNKPTVFVNTDIEEYRSKRGLALEPYEFWTAGPKVQTQSDLQSELLNSCYKDDYYKLERERLLPVFFENRDANSVSNTWKVIKESLDSLTVN</sequence>
<dbReference type="PANTHER" id="PTHR37316">
    <property type="entry name" value="TEICHOIC ACID GLYCEROL-PHOSPHATE PRIMASE"/>
    <property type="match status" value="1"/>
</dbReference>
<feature type="repeat" description="TPR" evidence="1">
    <location>
        <begin position="35"/>
        <end position="68"/>
    </location>
</feature>
<proteinExistence type="predicted"/>
<comment type="caution">
    <text evidence="2">The sequence shown here is derived from an EMBL/GenBank/DDBJ whole genome shotgun (WGS) entry which is preliminary data.</text>
</comment>
<protein>
    <submittedName>
        <fullName evidence="2">Uncharacterized protein</fullName>
    </submittedName>
</protein>
<dbReference type="SUPFAM" id="SSF48452">
    <property type="entry name" value="TPR-like"/>
    <property type="match status" value="1"/>
</dbReference>
<dbReference type="SMART" id="SM00028">
    <property type="entry name" value="TPR"/>
    <property type="match status" value="2"/>
</dbReference>
<dbReference type="PANTHER" id="PTHR37316:SF3">
    <property type="entry name" value="TEICHOIC ACID GLYCEROL-PHOSPHATE TRANSFERASE"/>
    <property type="match status" value="1"/>
</dbReference>
<dbReference type="PROSITE" id="PS50005">
    <property type="entry name" value="TPR"/>
    <property type="match status" value="1"/>
</dbReference>
<dbReference type="AlphaFoldDB" id="A0A2W6NNY2"/>
<dbReference type="RefSeq" id="WP_111269120.1">
    <property type="nucleotide sequence ID" value="NZ_QKWW01000014.1"/>
</dbReference>